<sequence>MLARITGLSKNSLDCRDDPAINLYTRHPLATNKSEQRNPNFVPILFEFLNYILVAHIASHAKNWSIP</sequence>
<dbReference type="RefSeq" id="WP_161005463.1">
    <property type="nucleotide sequence ID" value="NZ_WWCN01000003.1"/>
</dbReference>
<gene>
    <name evidence="1" type="ORF">GTP46_04610</name>
</gene>
<name>A0A6L8K362_9BURK</name>
<organism evidence="1 2">
    <name type="scientific">Duganella flavida</name>
    <dbReference type="NCBI Taxonomy" id="2692175"/>
    <lineage>
        <taxon>Bacteria</taxon>
        <taxon>Pseudomonadati</taxon>
        <taxon>Pseudomonadota</taxon>
        <taxon>Betaproteobacteria</taxon>
        <taxon>Burkholderiales</taxon>
        <taxon>Oxalobacteraceae</taxon>
        <taxon>Telluria group</taxon>
        <taxon>Duganella</taxon>
    </lineage>
</organism>
<dbReference type="EMBL" id="WWCN01000003">
    <property type="protein sequence ID" value="MYM21933.1"/>
    <property type="molecule type" value="Genomic_DNA"/>
</dbReference>
<protein>
    <submittedName>
        <fullName evidence="1">Uncharacterized protein</fullName>
    </submittedName>
</protein>
<reference evidence="1 2" key="1">
    <citation type="submission" date="2019-12" db="EMBL/GenBank/DDBJ databases">
        <title>Novel species isolated from a subtropical stream in China.</title>
        <authorList>
            <person name="Lu H."/>
        </authorList>
    </citation>
    <scope>NUCLEOTIDE SEQUENCE [LARGE SCALE GENOMIC DNA]</scope>
    <source>
        <strain evidence="1 2">FT135W</strain>
    </source>
</reference>
<proteinExistence type="predicted"/>
<evidence type="ECO:0000313" key="1">
    <source>
        <dbReference type="EMBL" id="MYM21933.1"/>
    </source>
</evidence>
<accession>A0A6L8K362</accession>
<keyword evidence="2" id="KW-1185">Reference proteome</keyword>
<evidence type="ECO:0000313" key="2">
    <source>
        <dbReference type="Proteomes" id="UP000479335"/>
    </source>
</evidence>
<comment type="caution">
    <text evidence="1">The sequence shown here is derived from an EMBL/GenBank/DDBJ whole genome shotgun (WGS) entry which is preliminary data.</text>
</comment>
<dbReference type="AlphaFoldDB" id="A0A6L8K362"/>
<dbReference type="Proteomes" id="UP000479335">
    <property type="component" value="Unassembled WGS sequence"/>
</dbReference>